<feature type="domain" description="Thioredoxin" evidence="9">
    <location>
        <begin position="1"/>
        <end position="106"/>
    </location>
</feature>
<dbReference type="GO" id="GO:0015035">
    <property type="term" value="F:protein-disulfide reductase activity"/>
    <property type="evidence" value="ECO:0007669"/>
    <property type="project" value="UniProtKB-UniRule"/>
</dbReference>
<dbReference type="Pfam" id="PF00085">
    <property type="entry name" value="Thioredoxin"/>
    <property type="match status" value="1"/>
</dbReference>
<organism evidence="10 11">
    <name type="scientific">Methylocystis rosea</name>
    <dbReference type="NCBI Taxonomy" id="173366"/>
    <lineage>
        <taxon>Bacteria</taxon>
        <taxon>Pseudomonadati</taxon>
        <taxon>Pseudomonadota</taxon>
        <taxon>Alphaproteobacteria</taxon>
        <taxon>Hyphomicrobiales</taxon>
        <taxon>Methylocystaceae</taxon>
        <taxon>Methylocystis</taxon>
    </lineage>
</organism>
<gene>
    <name evidence="10" type="primary">trxA</name>
    <name evidence="10" type="ORF">EHO51_04070</name>
</gene>
<evidence type="ECO:0000256" key="5">
    <source>
        <dbReference type="ARBA" id="ARBA00023284"/>
    </source>
</evidence>
<evidence type="ECO:0000313" key="10">
    <source>
        <dbReference type="EMBL" id="AZG78499.1"/>
    </source>
</evidence>
<dbReference type="GO" id="GO:0005829">
    <property type="term" value="C:cytosol"/>
    <property type="evidence" value="ECO:0007669"/>
    <property type="project" value="TreeGrafter"/>
</dbReference>
<dbReference type="NCBIfam" id="TIGR01068">
    <property type="entry name" value="thioredoxin"/>
    <property type="match status" value="1"/>
</dbReference>
<proteinExistence type="inferred from homology"/>
<dbReference type="AlphaFoldDB" id="A0A3G8M8Z7"/>
<dbReference type="PIRSF" id="PIRSF000077">
    <property type="entry name" value="Thioredoxin"/>
    <property type="match status" value="1"/>
</dbReference>
<keyword evidence="2" id="KW-0813">Transport</keyword>
<dbReference type="InterPro" id="IPR005746">
    <property type="entry name" value="Thioredoxin"/>
</dbReference>
<dbReference type="RefSeq" id="WP_124740037.1">
    <property type="nucleotide sequence ID" value="NZ_CP034086.1"/>
</dbReference>
<evidence type="ECO:0000256" key="8">
    <source>
        <dbReference type="PIRSR" id="PIRSR000077-4"/>
    </source>
</evidence>
<evidence type="ECO:0000256" key="1">
    <source>
        <dbReference type="ARBA" id="ARBA00008987"/>
    </source>
</evidence>
<evidence type="ECO:0000259" key="9">
    <source>
        <dbReference type="PROSITE" id="PS51352"/>
    </source>
</evidence>
<comment type="similarity">
    <text evidence="1 7">Belongs to the thioredoxin family.</text>
</comment>
<dbReference type="CDD" id="cd02947">
    <property type="entry name" value="TRX_family"/>
    <property type="match status" value="1"/>
</dbReference>
<dbReference type="GO" id="GO:0045454">
    <property type="term" value="P:cell redox homeostasis"/>
    <property type="evidence" value="ECO:0007669"/>
    <property type="project" value="TreeGrafter"/>
</dbReference>
<dbReference type="InterPro" id="IPR036249">
    <property type="entry name" value="Thioredoxin-like_sf"/>
</dbReference>
<feature type="disulfide bond" description="Redox-active" evidence="8">
    <location>
        <begin position="31"/>
        <end position="34"/>
    </location>
</feature>
<reference evidence="10 11" key="1">
    <citation type="submission" date="2018-11" db="EMBL/GenBank/DDBJ databases">
        <title>Genome squencing of methanotrophic bacteria isolated from alkaline groundwater in Korea.</title>
        <authorList>
            <person name="Nguyen L.N."/>
        </authorList>
    </citation>
    <scope>NUCLEOTIDE SEQUENCE [LARGE SCALE GENOMIC DNA]</scope>
    <source>
        <strain evidence="10 11">GW6</strain>
    </source>
</reference>
<dbReference type="InterPro" id="IPR013766">
    <property type="entry name" value="Thioredoxin_domain"/>
</dbReference>
<dbReference type="PANTHER" id="PTHR45663:SF11">
    <property type="entry name" value="GEO12009P1"/>
    <property type="match status" value="1"/>
</dbReference>
<dbReference type="EMBL" id="CP034086">
    <property type="protein sequence ID" value="AZG78499.1"/>
    <property type="molecule type" value="Genomic_DNA"/>
</dbReference>
<dbReference type="PROSITE" id="PS00194">
    <property type="entry name" value="THIOREDOXIN_1"/>
    <property type="match status" value="1"/>
</dbReference>
<evidence type="ECO:0000256" key="4">
    <source>
        <dbReference type="ARBA" id="ARBA00023157"/>
    </source>
</evidence>
<dbReference type="SUPFAM" id="SSF52833">
    <property type="entry name" value="Thioredoxin-like"/>
    <property type="match status" value="1"/>
</dbReference>
<evidence type="ECO:0000313" key="11">
    <source>
        <dbReference type="Proteomes" id="UP000273982"/>
    </source>
</evidence>
<dbReference type="Proteomes" id="UP000273982">
    <property type="component" value="Chromosome"/>
</dbReference>
<keyword evidence="3" id="KW-0249">Electron transport</keyword>
<dbReference type="FunFam" id="3.40.30.10:FF:000001">
    <property type="entry name" value="Thioredoxin"/>
    <property type="match status" value="1"/>
</dbReference>
<dbReference type="PROSITE" id="PS51352">
    <property type="entry name" value="THIOREDOXIN_2"/>
    <property type="match status" value="1"/>
</dbReference>
<dbReference type="Gene3D" id="3.40.30.10">
    <property type="entry name" value="Glutaredoxin"/>
    <property type="match status" value="1"/>
</dbReference>
<protein>
    <recommendedName>
        <fullName evidence="6 7">Thioredoxin</fullName>
    </recommendedName>
</protein>
<evidence type="ECO:0000256" key="7">
    <source>
        <dbReference type="PIRNR" id="PIRNR000077"/>
    </source>
</evidence>
<evidence type="ECO:0000256" key="6">
    <source>
        <dbReference type="NCBIfam" id="TIGR01068"/>
    </source>
</evidence>
<keyword evidence="5 8" id="KW-0676">Redox-active center</keyword>
<evidence type="ECO:0000256" key="2">
    <source>
        <dbReference type="ARBA" id="ARBA00022448"/>
    </source>
</evidence>
<evidence type="ECO:0000256" key="3">
    <source>
        <dbReference type="ARBA" id="ARBA00022982"/>
    </source>
</evidence>
<dbReference type="PANTHER" id="PTHR45663">
    <property type="entry name" value="GEO12009P1"/>
    <property type="match status" value="1"/>
</dbReference>
<name>A0A3G8M8Z7_9HYPH</name>
<sequence>MSTQNITDGNFEQEVLKSAKPVVVSFWAEWCAPCRRIAPALEEIAAEMKGKIRIVKLNIDENPIMPKKLGFVSIPTLILFKDGKAATQRVGAASKGELLRWIRGAL</sequence>
<keyword evidence="4 8" id="KW-1015">Disulfide bond</keyword>
<dbReference type="PRINTS" id="PR00421">
    <property type="entry name" value="THIOREDOXIN"/>
</dbReference>
<accession>A0A3G8M8Z7</accession>
<dbReference type="InterPro" id="IPR017937">
    <property type="entry name" value="Thioredoxin_CS"/>
</dbReference>
<dbReference type="KEGG" id="mros:EHO51_04070"/>